<dbReference type="NCBIfam" id="NF009199">
    <property type="entry name" value="PRK12547.1"/>
    <property type="match status" value="1"/>
</dbReference>
<keyword evidence="11" id="KW-1185">Reference proteome</keyword>
<evidence type="ECO:0000259" key="8">
    <source>
        <dbReference type="Pfam" id="PF04542"/>
    </source>
</evidence>
<dbReference type="GO" id="GO:0003677">
    <property type="term" value="F:DNA binding"/>
    <property type="evidence" value="ECO:0007669"/>
    <property type="project" value="UniProtKB-KW"/>
</dbReference>
<dbReference type="NCBIfam" id="TIGR02937">
    <property type="entry name" value="sigma70-ECF"/>
    <property type="match status" value="1"/>
</dbReference>
<evidence type="ECO:0000256" key="2">
    <source>
        <dbReference type="ARBA" id="ARBA00023015"/>
    </source>
</evidence>
<feature type="region of interest" description="Disordered" evidence="7">
    <location>
        <begin position="1"/>
        <end position="29"/>
    </location>
</feature>
<dbReference type="InterPro" id="IPR000838">
    <property type="entry name" value="RNA_pol_sigma70_ECF_CS"/>
</dbReference>
<evidence type="ECO:0000259" key="9">
    <source>
        <dbReference type="Pfam" id="PF08281"/>
    </source>
</evidence>
<evidence type="ECO:0000256" key="4">
    <source>
        <dbReference type="ARBA" id="ARBA00023125"/>
    </source>
</evidence>
<keyword evidence="3 6" id="KW-0731">Sigma factor</keyword>
<gene>
    <name evidence="10" type="ORF">FHR70_002829</name>
</gene>
<dbReference type="CDD" id="cd06171">
    <property type="entry name" value="Sigma70_r4"/>
    <property type="match status" value="1"/>
</dbReference>
<evidence type="ECO:0000313" key="10">
    <source>
        <dbReference type="EMBL" id="MBB3019764.1"/>
    </source>
</evidence>
<dbReference type="InterPro" id="IPR013324">
    <property type="entry name" value="RNA_pol_sigma_r3/r4-like"/>
</dbReference>
<dbReference type="InterPro" id="IPR007627">
    <property type="entry name" value="RNA_pol_sigma70_r2"/>
</dbReference>
<dbReference type="InterPro" id="IPR013325">
    <property type="entry name" value="RNA_pol_sigma_r2"/>
</dbReference>
<reference evidence="10 11" key="1">
    <citation type="submission" date="2020-08" db="EMBL/GenBank/DDBJ databases">
        <title>The Agave Microbiome: Exploring the role of microbial communities in plant adaptations to desert environments.</title>
        <authorList>
            <person name="Partida-Martinez L.P."/>
        </authorList>
    </citation>
    <scope>NUCLEOTIDE SEQUENCE [LARGE SCALE GENOMIC DNA]</scope>
    <source>
        <strain evidence="10 11">AT3.9</strain>
    </source>
</reference>
<keyword evidence="2 6" id="KW-0805">Transcription regulation</keyword>
<dbReference type="Pfam" id="PF04542">
    <property type="entry name" value="Sigma70_r2"/>
    <property type="match status" value="1"/>
</dbReference>
<dbReference type="GO" id="GO:0016987">
    <property type="term" value="F:sigma factor activity"/>
    <property type="evidence" value="ECO:0007669"/>
    <property type="project" value="UniProtKB-KW"/>
</dbReference>
<dbReference type="PROSITE" id="PS01063">
    <property type="entry name" value="SIGMA70_ECF"/>
    <property type="match status" value="1"/>
</dbReference>
<dbReference type="InterPro" id="IPR036388">
    <property type="entry name" value="WH-like_DNA-bd_sf"/>
</dbReference>
<dbReference type="InterPro" id="IPR014284">
    <property type="entry name" value="RNA_pol_sigma-70_dom"/>
</dbReference>
<dbReference type="SUPFAM" id="SSF88946">
    <property type="entry name" value="Sigma2 domain of RNA polymerase sigma factors"/>
    <property type="match status" value="1"/>
</dbReference>
<evidence type="ECO:0000313" key="11">
    <source>
        <dbReference type="Proteomes" id="UP000532010"/>
    </source>
</evidence>
<protein>
    <recommendedName>
        <fullName evidence="6">RNA polymerase sigma factor</fullName>
    </recommendedName>
</protein>
<comment type="caution">
    <text evidence="10">The sequence shown here is derived from an EMBL/GenBank/DDBJ whole genome shotgun (WGS) entry which is preliminary data.</text>
</comment>
<dbReference type="AlphaFoldDB" id="A0A7W4VM73"/>
<evidence type="ECO:0000256" key="6">
    <source>
        <dbReference type="RuleBase" id="RU000716"/>
    </source>
</evidence>
<feature type="domain" description="RNA polymerase sigma-70 region 2" evidence="8">
    <location>
        <begin position="91"/>
        <end position="153"/>
    </location>
</feature>
<organism evidence="10 11">
    <name type="scientific">Microvirga lupini</name>
    <dbReference type="NCBI Taxonomy" id="420324"/>
    <lineage>
        <taxon>Bacteria</taxon>
        <taxon>Pseudomonadati</taxon>
        <taxon>Pseudomonadota</taxon>
        <taxon>Alphaproteobacteria</taxon>
        <taxon>Hyphomicrobiales</taxon>
        <taxon>Methylobacteriaceae</taxon>
        <taxon>Microvirga</taxon>
    </lineage>
</organism>
<dbReference type="RefSeq" id="WP_246408155.1">
    <property type="nucleotide sequence ID" value="NZ_JACHWB010000003.1"/>
</dbReference>
<dbReference type="Proteomes" id="UP000532010">
    <property type="component" value="Unassembled WGS sequence"/>
</dbReference>
<dbReference type="InterPro" id="IPR013249">
    <property type="entry name" value="RNA_pol_sigma70_r4_t2"/>
</dbReference>
<comment type="similarity">
    <text evidence="1 6">Belongs to the sigma-70 factor family. ECF subfamily.</text>
</comment>
<dbReference type="Gene3D" id="1.10.10.10">
    <property type="entry name" value="Winged helix-like DNA-binding domain superfamily/Winged helix DNA-binding domain"/>
    <property type="match status" value="1"/>
</dbReference>
<dbReference type="Gene3D" id="1.10.1740.10">
    <property type="match status" value="1"/>
</dbReference>
<evidence type="ECO:0000256" key="3">
    <source>
        <dbReference type="ARBA" id="ARBA00023082"/>
    </source>
</evidence>
<dbReference type="EMBL" id="JACHWB010000003">
    <property type="protein sequence ID" value="MBB3019764.1"/>
    <property type="molecule type" value="Genomic_DNA"/>
</dbReference>
<keyword evidence="4 6" id="KW-0238">DNA-binding</keyword>
<sequence>MPRARPKYCRMPEKSNNQSHMTHSDAPSPAAALSANVRLHLGKQLRALYGDPAEDKLPRDLARLVDRVAQVIRAHTEPVDQDFVNGVMDALPNLRAFALSLTGKVDQAEDLVQDTVLKALTKQDTFEAGTNLQAWLFTILRNGFYSTHRKTSREVEDGDGTHAASMIAIPDQEDKLALQDLSTALEKLPQEQREAIILIGAEGMSYEDAAEALGVKVGTIKSRVNRARNRLAELMGTPRAADHDHSATV</sequence>
<dbReference type="SUPFAM" id="SSF88659">
    <property type="entry name" value="Sigma3 and sigma4 domains of RNA polymerase sigma factors"/>
    <property type="match status" value="1"/>
</dbReference>
<proteinExistence type="inferred from homology"/>
<accession>A0A7W4VM73</accession>
<dbReference type="Pfam" id="PF08281">
    <property type="entry name" value="Sigma70_r4_2"/>
    <property type="match status" value="1"/>
</dbReference>
<name>A0A7W4VM73_9HYPH</name>
<evidence type="ECO:0000256" key="5">
    <source>
        <dbReference type="ARBA" id="ARBA00023163"/>
    </source>
</evidence>
<keyword evidence="5 6" id="KW-0804">Transcription</keyword>
<feature type="domain" description="RNA polymerase sigma factor 70 region 4 type 2" evidence="9">
    <location>
        <begin position="179"/>
        <end position="231"/>
    </location>
</feature>
<evidence type="ECO:0000256" key="1">
    <source>
        <dbReference type="ARBA" id="ARBA00010641"/>
    </source>
</evidence>
<dbReference type="InterPro" id="IPR039425">
    <property type="entry name" value="RNA_pol_sigma-70-like"/>
</dbReference>
<dbReference type="GO" id="GO:0006352">
    <property type="term" value="P:DNA-templated transcription initiation"/>
    <property type="evidence" value="ECO:0007669"/>
    <property type="project" value="InterPro"/>
</dbReference>
<dbReference type="PANTHER" id="PTHR43133">
    <property type="entry name" value="RNA POLYMERASE ECF-TYPE SIGMA FACTO"/>
    <property type="match status" value="1"/>
</dbReference>
<evidence type="ECO:0000256" key="7">
    <source>
        <dbReference type="SAM" id="MobiDB-lite"/>
    </source>
</evidence>
<dbReference type="PANTHER" id="PTHR43133:SF25">
    <property type="entry name" value="RNA POLYMERASE SIGMA FACTOR RFAY-RELATED"/>
    <property type="match status" value="1"/>
</dbReference>